<feature type="transmembrane region" description="Helical" evidence="2">
    <location>
        <begin position="91"/>
        <end position="109"/>
    </location>
</feature>
<accession>A0AAU9ENN7</accession>
<protein>
    <recommendedName>
        <fullName evidence="3">PPM-type phosphatase domain-containing protein</fullName>
    </recommendedName>
</protein>
<evidence type="ECO:0000256" key="1">
    <source>
        <dbReference type="ARBA" id="ARBA00022801"/>
    </source>
</evidence>
<evidence type="ECO:0000313" key="5">
    <source>
        <dbReference type="Proteomes" id="UP001321786"/>
    </source>
</evidence>
<proteinExistence type="predicted"/>
<dbReference type="PANTHER" id="PTHR43156:SF2">
    <property type="entry name" value="STAGE II SPORULATION PROTEIN E"/>
    <property type="match status" value="1"/>
</dbReference>
<feature type="transmembrane region" description="Helical" evidence="2">
    <location>
        <begin position="55"/>
        <end position="79"/>
    </location>
</feature>
<dbReference type="Proteomes" id="UP001321786">
    <property type="component" value="Chromosome"/>
</dbReference>
<dbReference type="Pfam" id="PF07228">
    <property type="entry name" value="SpoIIE"/>
    <property type="match status" value="1"/>
</dbReference>
<dbReference type="KEGG" id="hprf:HLPR_04060"/>
<dbReference type="RefSeq" id="WP_338536422.1">
    <property type="nucleotide sequence ID" value="NZ_AP028654.1"/>
</dbReference>
<feature type="domain" description="PPM-type phosphatase" evidence="3">
    <location>
        <begin position="334"/>
        <end position="557"/>
    </location>
</feature>
<keyword evidence="1" id="KW-0378">Hydrolase</keyword>
<dbReference type="Gene3D" id="3.60.40.10">
    <property type="entry name" value="PPM-type phosphatase domain"/>
    <property type="match status" value="1"/>
</dbReference>
<feature type="transmembrane region" description="Helical" evidence="2">
    <location>
        <begin position="186"/>
        <end position="207"/>
    </location>
</feature>
<feature type="transmembrane region" description="Helical" evidence="2">
    <location>
        <begin position="121"/>
        <end position="143"/>
    </location>
</feature>
<keyword evidence="2" id="KW-0472">Membrane</keyword>
<name>A0AAU9ENN7_9FIRM</name>
<keyword evidence="5" id="KW-1185">Reference proteome</keyword>
<gene>
    <name evidence="4" type="ORF">HLPR_04060</name>
</gene>
<feature type="transmembrane region" description="Helical" evidence="2">
    <location>
        <begin position="219"/>
        <end position="241"/>
    </location>
</feature>
<dbReference type="SMART" id="SM00331">
    <property type="entry name" value="PP2C_SIG"/>
    <property type="match status" value="1"/>
</dbReference>
<sequence>MDKTNNLIKYNNINNKFNKLLLSIFLIIVTSISFIIFFVFKSSISNLIIMNNIKIAYSMVAFLTIILMMMIFLISYIAFVNSRNKMLYIELKIFYIVSIIQIYLYSYLISNGLFFAYQNKFANLLLLVTNIVLVIGLVLCLRIDPSVQVKKFKKNWLIFGTFYSIAIILLTYLINKAMVNVFSIFIYDYIEMGIYFLITLVYFLGILKIYKIYKYKSGFFLSFILMGVLLLFFSNLSFVVFKNKEYFVLCLSLFYRFLGLLLLFIAILINNVNKGNLDIRRQEEQLSLYAKNLEKIIIKRTDKINNVNRQFIKELEYARSIQQSLLPERRIHFKNGVNFTSEYFPCERLSGDYFDIYKIDENNVAMYILDVSGHGISAALMTMFCNNFVKSTERLIKRYRGLKPHRNLKHFYDEFNKMNFPDEMHMVIFFATYNVVDRVLTYCSGGMNCLPILVKKDGEIQYLDQSSGFPICKMMDFFEPEYISVKITLEKGDKLLFYTDGLTDEEKNNVFNHKELIELLRINSKLNGKEINDLIINNIFPHIERLEDDISYFIMDI</sequence>
<feature type="transmembrane region" description="Helical" evidence="2">
    <location>
        <begin position="20"/>
        <end position="40"/>
    </location>
</feature>
<evidence type="ECO:0000313" key="4">
    <source>
        <dbReference type="EMBL" id="BEP28075.1"/>
    </source>
</evidence>
<dbReference type="PANTHER" id="PTHR43156">
    <property type="entry name" value="STAGE II SPORULATION PROTEIN E-RELATED"/>
    <property type="match status" value="1"/>
</dbReference>
<dbReference type="InterPro" id="IPR036457">
    <property type="entry name" value="PPM-type-like_dom_sf"/>
</dbReference>
<dbReference type="InterPro" id="IPR001932">
    <property type="entry name" value="PPM-type_phosphatase-like_dom"/>
</dbReference>
<dbReference type="GO" id="GO:0016791">
    <property type="term" value="F:phosphatase activity"/>
    <property type="evidence" value="ECO:0007669"/>
    <property type="project" value="TreeGrafter"/>
</dbReference>
<keyword evidence="2" id="KW-0812">Transmembrane</keyword>
<reference evidence="4 5" key="1">
    <citation type="submission" date="2023-08" db="EMBL/GenBank/DDBJ databases">
        <title>Helicovermis profunda gen. nov., sp. nov., a novel mesophilic, fermentative bacterium within the Bacillota from a deep-sea hydrothermal vent chimney.</title>
        <authorList>
            <person name="Miyazaki U."/>
            <person name="Mizutani D."/>
            <person name="Hashimoto Y."/>
            <person name="Tame A."/>
            <person name="Sawayama S."/>
            <person name="Miyazaki J."/>
            <person name="Takai K."/>
            <person name="Nakagawa S."/>
        </authorList>
    </citation>
    <scope>NUCLEOTIDE SEQUENCE [LARGE SCALE GENOMIC DNA]</scope>
    <source>
        <strain evidence="4 5">S502</strain>
    </source>
</reference>
<evidence type="ECO:0000259" key="3">
    <source>
        <dbReference type="SMART" id="SM00331"/>
    </source>
</evidence>
<organism evidence="4 5">
    <name type="scientific">Helicovermis profundi</name>
    <dbReference type="NCBI Taxonomy" id="3065157"/>
    <lineage>
        <taxon>Bacteria</taxon>
        <taxon>Bacillati</taxon>
        <taxon>Bacillota</taxon>
        <taxon>Clostridia</taxon>
        <taxon>Helicovermis</taxon>
    </lineage>
</organism>
<dbReference type="InterPro" id="IPR052016">
    <property type="entry name" value="Bact_Sigma-Reg"/>
</dbReference>
<keyword evidence="2" id="KW-1133">Transmembrane helix</keyword>
<feature type="transmembrane region" description="Helical" evidence="2">
    <location>
        <begin position="253"/>
        <end position="272"/>
    </location>
</feature>
<dbReference type="AlphaFoldDB" id="A0AAU9ENN7"/>
<evidence type="ECO:0000256" key="2">
    <source>
        <dbReference type="SAM" id="Phobius"/>
    </source>
</evidence>
<feature type="transmembrane region" description="Helical" evidence="2">
    <location>
        <begin position="155"/>
        <end position="174"/>
    </location>
</feature>
<dbReference type="EMBL" id="AP028654">
    <property type="protein sequence ID" value="BEP28075.1"/>
    <property type="molecule type" value="Genomic_DNA"/>
</dbReference>